<evidence type="ECO:0000313" key="3">
    <source>
        <dbReference type="EMBL" id="CAD8090154.1"/>
    </source>
</evidence>
<accession>A0A8S1NT38</accession>
<keyword evidence="1" id="KW-0175">Coiled coil</keyword>
<proteinExistence type="predicted"/>
<feature type="compositionally biased region" description="Low complexity" evidence="2">
    <location>
        <begin position="265"/>
        <end position="287"/>
    </location>
</feature>
<evidence type="ECO:0000256" key="2">
    <source>
        <dbReference type="SAM" id="MobiDB-lite"/>
    </source>
</evidence>
<protein>
    <submittedName>
        <fullName evidence="3">Uncharacterized protein</fullName>
    </submittedName>
</protein>
<reference evidence="3" key="1">
    <citation type="submission" date="2021-01" db="EMBL/GenBank/DDBJ databases">
        <authorList>
            <consortium name="Genoscope - CEA"/>
            <person name="William W."/>
        </authorList>
    </citation>
    <scope>NUCLEOTIDE SEQUENCE</scope>
</reference>
<sequence length="287" mass="34615">MNNQPVYMSVEQINALFQRDSTFEMRDDRINSFQNDFKKNETWKSESAECEENRPTNQSESMMMITREEYQSLQQEYERRKDMEEKYKEDINRLMRELKQKIAELESVKRDQDMIFEQNQRRESMLQNLRSQIQEANSREQKAVIELAEMQEQHLQMKQQLEIVQQKYNCLQKQHKFEIDRKEKQIDQLKTQIVSLNEDNEKLKNEHQLGISHLDSLRMSQEKIQNQQAQFNSSAYKSSIQFQKEKPITQIQFKSNYDSKLTFGKKSQNSLKQQQQQSQSDLQSKEQ</sequence>
<evidence type="ECO:0000256" key="1">
    <source>
        <dbReference type="SAM" id="Coils"/>
    </source>
</evidence>
<organism evidence="3 4">
    <name type="scientific">Paramecium sonneborni</name>
    <dbReference type="NCBI Taxonomy" id="65129"/>
    <lineage>
        <taxon>Eukaryota</taxon>
        <taxon>Sar</taxon>
        <taxon>Alveolata</taxon>
        <taxon>Ciliophora</taxon>
        <taxon>Intramacronucleata</taxon>
        <taxon>Oligohymenophorea</taxon>
        <taxon>Peniculida</taxon>
        <taxon>Parameciidae</taxon>
        <taxon>Paramecium</taxon>
    </lineage>
</organism>
<feature type="coiled-coil region" evidence="1">
    <location>
        <begin position="70"/>
        <end position="206"/>
    </location>
</feature>
<name>A0A8S1NT38_9CILI</name>
<feature type="region of interest" description="Disordered" evidence="2">
    <location>
        <begin position="264"/>
        <end position="287"/>
    </location>
</feature>
<dbReference type="OrthoDB" id="298431at2759"/>
<gene>
    <name evidence="3" type="ORF">PSON_ATCC_30995.1.T0550173</name>
</gene>
<dbReference type="EMBL" id="CAJJDN010000055">
    <property type="protein sequence ID" value="CAD8090154.1"/>
    <property type="molecule type" value="Genomic_DNA"/>
</dbReference>
<dbReference type="Proteomes" id="UP000692954">
    <property type="component" value="Unassembled WGS sequence"/>
</dbReference>
<comment type="caution">
    <text evidence="3">The sequence shown here is derived from an EMBL/GenBank/DDBJ whole genome shotgun (WGS) entry which is preliminary data.</text>
</comment>
<evidence type="ECO:0000313" key="4">
    <source>
        <dbReference type="Proteomes" id="UP000692954"/>
    </source>
</evidence>
<dbReference type="AlphaFoldDB" id="A0A8S1NT38"/>
<keyword evidence="4" id="KW-1185">Reference proteome</keyword>